<sequence>MDERKAFFHRFVHLDLKGAAFKVSYYEQLLPLIARIGATGVLIEYEDTFPYTGDLTDLRHPEAYSQECVMQIIQMAKLSNLLVVPLVQTFGHLEFVLKRSKFYEFREVARYPNVLCPSHPKSSSLIEEMVTQVMQLHSDAQWFHLGADEVWHLGQCERCRTVMVDKQWGKDHLYVDYLSRIVGTLHKKYPMLKFIVWDDMMRDMDPQIITGAGLHHLVEPMVWHYFPQSEFRLKQSMWDKYLSIFPNLWIASAFKGATKINQMLTPTSFHISNHEAWNKVLMDNIQHAGSFRGIALTGWQRFDHFTVLCELLPVAIPCLALCLKTIMAKTGLTSEAHTEVSQSIGYFGNIEMEVFPRPQAVPPVPNFPGGKLHVSVLHLSNVIAELEQVLLNPSVQGGFHEFLVAHNRTNPLHVDQFVNTARKLLVNIESLYRDITKELSDIYYQSTVEEWLSTYVSPYREKLKKLVSDADLQIAVNVPM</sequence>
<comment type="similarity">
    <text evidence="2">Belongs to the glycosyl hydrolase 20 family.</text>
</comment>
<feature type="domain" description="Glycoside hydrolase family 20 catalytic" evidence="5">
    <location>
        <begin position="59"/>
        <end position="205"/>
    </location>
</feature>
<dbReference type="GO" id="GO:0005975">
    <property type="term" value="P:carbohydrate metabolic process"/>
    <property type="evidence" value="ECO:0007669"/>
    <property type="project" value="InterPro"/>
</dbReference>
<accession>A0A131YQM9</accession>
<evidence type="ECO:0000313" key="6">
    <source>
        <dbReference type="EMBL" id="JAP80898.1"/>
    </source>
</evidence>
<dbReference type="CDD" id="cd06565">
    <property type="entry name" value="GH20_GcnA-like"/>
    <property type="match status" value="1"/>
</dbReference>
<comment type="catalytic activity">
    <reaction evidence="1">
        <text>Hydrolysis of terminal non-reducing N-acetyl-D-hexosamine residues in N-acetyl-beta-D-hexosaminides.</text>
        <dbReference type="EC" id="3.2.1.52"/>
    </reaction>
</comment>
<proteinExistence type="inferred from homology"/>
<name>A0A131YQM9_RHIAP</name>
<dbReference type="InterPro" id="IPR017853">
    <property type="entry name" value="GH"/>
</dbReference>
<evidence type="ECO:0000256" key="3">
    <source>
        <dbReference type="ARBA" id="ARBA00012663"/>
    </source>
</evidence>
<reference evidence="6" key="1">
    <citation type="journal article" date="2016" name="Ticks Tick Borne Dis.">
        <title>De novo assembly and annotation of the salivary gland transcriptome of Rhipicephalus appendiculatus male and female ticks during blood feeding.</title>
        <authorList>
            <person name="de Castro M.H."/>
            <person name="de Klerk D."/>
            <person name="Pienaar R."/>
            <person name="Latif A.A."/>
            <person name="Rees D.J."/>
            <person name="Mans B.J."/>
        </authorList>
    </citation>
    <scope>NUCLEOTIDE SEQUENCE</scope>
    <source>
        <tissue evidence="6">Salivary glands</tissue>
    </source>
</reference>
<dbReference type="EMBL" id="GEDV01007659">
    <property type="protein sequence ID" value="JAP80898.1"/>
    <property type="molecule type" value="Transcribed_RNA"/>
</dbReference>
<dbReference type="InterPro" id="IPR015883">
    <property type="entry name" value="Glyco_hydro_20_cat"/>
</dbReference>
<evidence type="ECO:0000259" key="5">
    <source>
        <dbReference type="Pfam" id="PF00728"/>
    </source>
</evidence>
<evidence type="ECO:0000256" key="2">
    <source>
        <dbReference type="ARBA" id="ARBA00006285"/>
    </source>
</evidence>
<evidence type="ECO:0000256" key="1">
    <source>
        <dbReference type="ARBA" id="ARBA00001231"/>
    </source>
</evidence>
<dbReference type="SUPFAM" id="SSF51445">
    <property type="entry name" value="(Trans)glycosidases"/>
    <property type="match status" value="1"/>
</dbReference>
<protein>
    <recommendedName>
        <fullName evidence="3">beta-N-acetylhexosaminidase</fullName>
        <ecNumber evidence="3">3.2.1.52</ecNumber>
    </recommendedName>
</protein>
<organism evidence="6">
    <name type="scientific">Rhipicephalus appendiculatus</name>
    <name type="common">Brown ear tick</name>
    <dbReference type="NCBI Taxonomy" id="34631"/>
    <lineage>
        <taxon>Eukaryota</taxon>
        <taxon>Metazoa</taxon>
        <taxon>Ecdysozoa</taxon>
        <taxon>Arthropoda</taxon>
        <taxon>Chelicerata</taxon>
        <taxon>Arachnida</taxon>
        <taxon>Acari</taxon>
        <taxon>Parasitiformes</taxon>
        <taxon>Ixodida</taxon>
        <taxon>Ixodoidea</taxon>
        <taxon>Ixodidae</taxon>
        <taxon>Rhipicephalinae</taxon>
        <taxon>Rhipicephalus</taxon>
        <taxon>Rhipicephalus</taxon>
    </lineage>
</organism>
<dbReference type="AlphaFoldDB" id="A0A131YQM9"/>
<dbReference type="GO" id="GO:0004563">
    <property type="term" value="F:beta-N-acetylhexosaminidase activity"/>
    <property type="evidence" value="ECO:0007669"/>
    <property type="project" value="UniProtKB-EC"/>
</dbReference>
<keyword evidence="4" id="KW-0378">Hydrolase</keyword>
<dbReference type="EC" id="3.2.1.52" evidence="3"/>
<dbReference type="PANTHER" id="PTHR21040">
    <property type="entry name" value="BCDNA.GH04120"/>
    <property type="match status" value="1"/>
</dbReference>
<dbReference type="PANTHER" id="PTHR21040:SF8">
    <property type="entry name" value="BCDNA.GH04120"/>
    <property type="match status" value="1"/>
</dbReference>
<dbReference type="Gene3D" id="3.20.20.80">
    <property type="entry name" value="Glycosidases"/>
    <property type="match status" value="1"/>
</dbReference>
<evidence type="ECO:0000256" key="4">
    <source>
        <dbReference type="ARBA" id="ARBA00022801"/>
    </source>
</evidence>
<dbReference type="Pfam" id="PF00728">
    <property type="entry name" value="Glyco_hydro_20"/>
    <property type="match status" value="1"/>
</dbReference>
<dbReference type="InterPro" id="IPR038901">
    <property type="entry name" value="HEXDC-like"/>
</dbReference>